<keyword evidence="5 15" id="KW-0812">Transmembrane</keyword>
<protein>
    <recommendedName>
        <fullName evidence="2">Parvulin-like PPIase</fullName>
    </recommendedName>
    <alternativeName>
        <fullName evidence="9">Peptidyl-prolyl cis-trans isomerase plp</fullName>
    </alternativeName>
    <alternativeName>
        <fullName evidence="12">Periplasmic chaperone PpiD</fullName>
    </alternativeName>
    <alternativeName>
        <fullName evidence="13">Periplasmic folding chaperone</fullName>
    </alternativeName>
    <alternativeName>
        <fullName evidence="10">Rotamase plp</fullName>
    </alternativeName>
</protein>
<evidence type="ECO:0000256" key="14">
    <source>
        <dbReference type="PROSITE-ProRule" id="PRU00278"/>
    </source>
</evidence>
<feature type="domain" description="PpiC" evidence="16">
    <location>
        <begin position="266"/>
        <end position="353"/>
    </location>
</feature>
<evidence type="ECO:0000256" key="2">
    <source>
        <dbReference type="ARBA" id="ARBA00018370"/>
    </source>
</evidence>
<dbReference type="PROSITE" id="PS50198">
    <property type="entry name" value="PPIC_PPIASE_2"/>
    <property type="match status" value="1"/>
</dbReference>
<keyword evidence="14" id="KW-0697">Rotamase</keyword>
<feature type="transmembrane region" description="Helical" evidence="15">
    <location>
        <begin position="12"/>
        <end position="30"/>
    </location>
</feature>
<evidence type="ECO:0000256" key="1">
    <source>
        <dbReference type="ARBA" id="ARBA00004382"/>
    </source>
</evidence>
<evidence type="ECO:0000256" key="6">
    <source>
        <dbReference type="ARBA" id="ARBA00022989"/>
    </source>
</evidence>
<dbReference type="Gene3D" id="1.10.4030.10">
    <property type="entry name" value="Porin chaperone SurA, peptide-binding domain"/>
    <property type="match status" value="1"/>
</dbReference>
<gene>
    <name evidence="17" type="ORF">IZ6_17840</name>
</gene>
<dbReference type="InterPro" id="IPR052029">
    <property type="entry name" value="PpiD_chaperone"/>
</dbReference>
<keyword evidence="18" id="KW-1185">Reference proteome</keyword>
<dbReference type="SUPFAM" id="SSF109998">
    <property type="entry name" value="Triger factor/SurA peptide-binding domain-like"/>
    <property type="match status" value="1"/>
</dbReference>
<keyword evidence="6 15" id="KW-1133">Transmembrane helix</keyword>
<evidence type="ECO:0000313" key="17">
    <source>
        <dbReference type="EMBL" id="BCJ91049.1"/>
    </source>
</evidence>
<evidence type="ECO:0000256" key="11">
    <source>
        <dbReference type="ARBA" id="ARBA00038408"/>
    </source>
</evidence>
<evidence type="ECO:0000256" key="8">
    <source>
        <dbReference type="ARBA" id="ARBA00023186"/>
    </source>
</evidence>
<keyword evidence="4" id="KW-0997">Cell inner membrane</keyword>
<dbReference type="SUPFAM" id="SSF54534">
    <property type="entry name" value="FKBP-like"/>
    <property type="match status" value="1"/>
</dbReference>
<evidence type="ECO:0000256" key="7">
    <source>
        <dbReference type="ARBA" id="ARBA00023136"/>
    </source>
</evidence>
<dbReference type="PANTHER" id="PTHR47529:SF1">
    <property type="entry name" value="PERIPLASMIC CHAPERONE PPID"/>
    <property type="match status" value="1"/>
</dbReference>
<keyword evidence="8" id="KW-0143">Chaperone</keyword>
<reference evidence="17 18" key="1">
    <citation type="submission" date="2020-08" db="EMBL/GenBank/DDBJ databases">
        <title>Genome sequence of Rhizobiales bacterium strain IZ6.</title>
        <authorList>
            <person name="Nakai R."/>
            <person name="Naganuma T."/>
        </authorList>
    </citation>
    <scope>NUCLEOTIDE SEQUENCE [LARGE SCALE GENOMIC DNA]</scope>
    <source>
        <strain evidence="17 18">IZ6</strain>
    </source>
</reference>
<dbReference type="Pfam" id="PF13624">
    <property type="entry name" value="SurA_N_3"/>
    <property type="match status" value="1"/>
</dbReference>
<dbReference type="Pfam" id="PF13145">
    <property type="entry name" value="Rotamase_2"/>
    <property type="match status" value="1"/>
</dbReference>
<dbReference type="PANTHER" id="PTHR47529">
    <property type="entry name" value="PEPTIDYL-PROLYL CIS-TRANS ISOMERASE D"/>
    <property type="match status" value="1"/>
</dbReference>
<evidence type="ECO:0000256" key="4">
    <source>
        <dbReference type="ARBA" id="ARBA00022519"/>
    </source>
</evidence>
<dbReference type="GO" id="GO:0005886">
    <property type="term" value="C:plasma membrane"/>
    <property type="evidence" value="ECO:0007669"/>
    <property type="project" value="UniProtKB-SubCell"/>
</dbReference>
<dbReference type="InterPro" id="IPR027304">
    <property type="entry name" value="Trigger_fact/SurA_dom_sf"/>
</dbReference>
<dbReference type="RefSeq" id="WP_222874729.1">
    <property type="nucleotide sequence ID" value="NZ_AP023361.1"/>
</dbReference>
<evidence type="ECO:0000313" key="18">
    <source>
        <dbReference type="Proteomes" id="UP000515317"/>
    </source>
</evidence>
<evidence type="ECO:0000256" key="5">
    <source>
        <dbReference type="ARBA" id="ARBA00022692"/>
    </source>
</evidence>
<dbReference type="Gene3D" id="3.10.50.40">
    <property type="match status" value="1"/>
</dbReference>
<dbReference type="GO" id="GO:0003755">
    <property type="term" value="F:peptidyl-prolyl cis-trans isomerase activity"/>
    <property type="evidence" value="ECO:0007669"/>
    <property type="project" value="UniProtKB-KW"/>
</dbReference>
<dbReference type="Proteomes" id="UP000515317">
    <property type="component" value="Chromosome"/>
</dbReference>
<accession>A0A6S6QPV5</accession>
<sequence length="629" mass="68261">MLTALRNKSAGIILKVIMGLIVLSFTLWGVEDVFRRGATNTLATVGDTDIHAQTFRDRFQRELQAAGSQFGRALTTPEARDLGLDRRVLADMMAEATLQEQARRMKLGMSDQAVADAIMKDQNFRGPNGAFDPNRFAQILRANNLNEPLYIALQKNLLLRRQLLDGVVGSIKAPDALVSAVFRHQNEKRTANYIVLPRSDGAGIAAPDEATLKNFYEERKGTFQAPERRSFALIAADPTALAAKETVTDEDVAKTYEEQKDKFGAPEQRTVERIPFPTPADAAAASAKIKSGVSFEDIAKEQKVSDADLSLGKVTKRGILDKAVADAAFSLAQGQVSDPVDGQFSTVILRVTAIEPESVKSLAEVKEALRADIAKQRAEDKIFSLHDQIEDDRAAGSTLAEIAPKYGLELKTFDGVDRQGRVGKDTVDVPGGPLTLSEVYQSDVGVENNPVQMVGGGYIWFDVTKVDPARERTYDEAKDDVLTRWRIEEARKQLDAKIDTALKDLRAGSLKLADLAARENAKVQTADKIDRRGGDLGASVGSQIFATAQGGFGSAPDTEDGRVVFEVTGIEVPAFDPQSLEAQNLAGRVAETVENDLASQYVLQLQNDLGSSINNQVLATALGISTDQQ</sequence>
<evidence type="ECO:0000259" key="16">
    <source>
        <dbReference type="PROSITE" id="PS50198"/>
    </source>
</evidence>
<organism evidence="17 18">
    <name type="scientific">Terrihabitans soli</name>
    <dbReference type="NCBI Taxonomy" id="708113"/>
    <lineage>
        <taxon>Bacteria</taxon>
        <taxon>Pseudomonadati</taxon>
        <taxon>Pseudomonadota</taxon>
        <taxon>Alphaproteobacteria</taxon>
        <taxon>Hyphomicrobiales</taxon>
        <taxon>Terrihabitans</taxon>
    </lineage>
</organism>
<keyword evidence="7 15" id="KW-0472">Membrane</keyword>
<dbReference type="AlphaFoldDB" id="A0A6S6QPV5"/>
<evidence type="ECO:0000256" key="12">
    <source>
        <dbReference type="ARBA" id="ARBA00040743"/>
    </source>
</evidence>
<keyword evidence="14 17" id="KW-0413">Isomerase</keyword>
<comment type="subcellular location">
    <subcellularLocation>
        <location evidence="1">Cell inner membrane</location>
        <topology evidence="1">Single-pass type II membrane protein</topology>
        <orientation evidence="1">Periplasmic side</orientation>
    </subcellularLocation>
</comment>
<dbReference type="InterPro" id="IPR046357">
    <property type="entry name" value="PPIase_dom_sf"/>
</dbReference>
<evidence type="ECO:0000256" key="10">
    <source>
        <dbReference type="ARBA" id="ARBA00031484"/>
    </source>
</evidence>
<dbReference type="KEGG" id="tso:IZ6_17840"/>
<keyword evidence="3" id="KW-1003">Cell membrane</keyword>
<evidence type="ECO:0000256" key="15">
    <source>
        <dbReference type="SAM" id="Phobius"/>
    </source>
</evidence>
<dbReference type="EMBL" id="AP023361">
    <property type="protein sequence ID" value="BCJ91049.1"/>
    <property type="molecule type" value="Genomic_DNA"/>
</dbReference>
<name>A0A6S6QPV5_9HYPH</name>
<evidence type="ECO:0000256" key="13">
    <source>
        <dbReference type="ARBA" id="ARBA00042775"/>
    </source>
</evidence>
<comment type="similarity">
    <text evidence="11">Belongs to the PpiD chaperone family.</text>
</comment>
<evidence type="ECO:0000256" key="3">
    <source>
        <dbReference type="ARBA" id="ARBA00022475"/>
    </source>
</evidence>
<dbReference type="InterPro" id="IPR000297">
    <property type="entry name" value="PPIase_PpiC"/>
</dbReference>
<proteinExistence type="inferred from homology"/>
<evidence type="ECO:0000256" key="9">
    <source>
        <dbReference type="ARBA" id="ARBA00030642"/>
    </source>
</evidence>